<keyword evidence="2" id="KW-0285">Flavoprotein</keyword>
<organism evidence="8 9">
    <name type="scientific">Phaeoacremonium minimum (strain UCR-PA7)</name>
    <name type="common">Esca disease fungus</name>
    <name type="synonym">Togninia minima</name>
    <dbReference type="NCBI Taxonomy" id="1286976"/>
    <lineage>
        <taxon>Eukaryota</taxon>
        <taxon>Fungi</taxon>
        <taxon>Dikarya</taxon>
        <taxon>Ascomycota</taxon>
        <taxon>Pezizomycotina</taxon>
        <taxon>Sordariomycetes</taxon>
        <taxon>Sordariomycetidae</taxon>
        <taxon>Togniniales</taxon>
        <taxon>Togniniaceae</taxon>
        <taxon>Phaeoacremonium</taxon>
    </lineage>
</organism>
<evidence type="ECO:0000256" key="1">
    <source>
        <dbReference type="ARBA" id="ARBA00001917"/>
    </source>
</evidence>
<reference evidence="9" key="1">
    <citation type="journal article" date="2013" name="Genome Announc.">
        <title>Draft genome sequence of the ascomycete Phaeoacremonium aleophilum strain UCR-PA7, a causal agent of the esca disease complex in grapevines.</title>
        <authorList>
            <person name="Blanco-Ulate B."/>
            <person name="Rolshausen P."/>
            <person name="Cantu D."/>
        </authorList>
    </citation>
    <scope>NUCLEOTIDE SEQUENCE [LARGE SCALE GENOMIC DNA]</scope>
    <source>
        <strain evidence="9">UCR-PA7</strain>
    </source>
</reference>
<dbReference type="OrthoDB" id="72788at2759"/>
<evidence type="ECO:0000259" key="7">
    <source>
        <dbReference type="Pfam" id="PF00724"/>
    </source>
</evidence>
<dbReference type="GO" id="GO:0010181">
    <property type="term" value="F:FMN binding"/>
    <property type="evidence" value="ECO:0007669"/>
    <property type="project" value="InterPro"/>
</dbReference>
<evidence type="ECO:0000313" key="8">
    <source>
        <dbReference type="EMBL" id="EOO04336.1"/>
    </source>
</evidence>
<comment type="cofactor">
    <cofactor evidence="1">
        <name>FMN</name>
        <dbReference type="ChEBI" id="CHEBI:58210"/>
    </cofactor>
</comment>
<dbReference type="GO" id="GO:0003959">
    <property type="term" value="F:NADPH dehydrogenase activity"/>
    <property type="evidence" value="ECO:0007669"/>
    <property type="project" value="InterPro"/>
</dbReference>
<dbReference type="RefSeq" id="XP_007910899.1">
    <property type="nucleotide sequence ID" value="XM_007912708.1"/>
</dbReference>
<evidence type="ECO:0000256" key="4">
    <source>
        <dbReference type="ARBA" id="ARBA00022857"/>
    </source>
</evidence>
<dbReference type="Gene3D" id="3.20.20.70">
    <property type="entry name" value="Aldolase class I"/>
    <property type="match status" value="1"/>
</dbReference>
<dbReference type="Proteomes" id="UP000014074">
    <property type="component" value="Unassembled WGS sequence"/>
</dbReference>
<dbReference type="InterPro" id="IPR013785">
    <property type="entry name" value="Aldolase_TIM"/>
</dbReference>
<feature type="domain" description="NADH:flavin oxidoreductase/NADH oxidase N-terminal" evidence="7">
    <location>
        <begin position="75"/>
        <end position="424"/>
    </location>
</feature>
<dbReference type="AlphaFoldDB" id="R8BY65"/>
<proteinExistence type="predicted"/>
<evidence type="ECO:0000256" key="3">
    <source>
        <dbReference type="ARBA" id="ARBA00022643"/>
    </source>
</evidence>
<feature type="region of interest" description="Disordered" evidence="6">
    <location>
        <begin position="1"/>
        <end position="34"/>
    </location>
</feature>
<dbReference type="Pfam" id="PF00724">
    <property type="entry name" value="Oxidored_FMN"/>
    <property type="match status" value="1"/>
</dbReference>
<dbReference type="PANTHER" id="PTHR43303">
    <property type="entry name" value="NADPH DEHYDROGENASE C23G7.10C-RELATED"/>
    <property type="match status" value="1"/>
</dbReference>
<dbReference type="GO" id="GO:0050661">
    <property type="term" value="F:NADP binding"/>
    <property type="evidence" value="ECO:0007669"/>
    <property type="project" value="InterPro"/>
</dbReference>
<dbReference type="HOGENOM" id="CLU_012153_2_1_1"/>
<evidence type="ECO:0000256" key="6">
    <source>
        <dbReference type="SAM" id="MobiDB-lite"/>
    </source>
</evidence>
<dbReference type="eggNOG" id="KOG0134">
    <property type="taxonomic scope" value="Eukaryota"/>
</dbReference>
<keyword evidence="5" id="KW-0560">Oxidoreductase</keyword>
<keyword evidence="3" id="KW-0288">FMN</keyword>
<name>R8BY65_PHAM7</name>
<dbReference type="InterPro" id="IPR044152">
    <property type="entry name" value="YqjM-like"/>
</dbReference>
<dbReference type="CDD" id="cd02932">
    <property type="entry name" value="OYE_YqiM_FMN"/>
    <property type="match status" value="1"/>
</dbReference>
<feature type="compositionally biased region" description="Basic and acidic residues" evidence="6">
    <location>
        <begin position="7"/>
        <end position="19"/>
    </location>
</feature>
<keyword evidence="9" id="KW-1185">Reference proteome</keyword>
<evidence type="ECO:0000256" key="2">
    <source>
        <dbReference type="ARBA" id="ARBA00022630"/>
    </source>
</evidence>
<dbReference type="KEGG" id="tmn:UCRPA7_110"/>
<dbReference type="GeneID" id="19321217"/>
<gene>
    <name evidence="8" type="ORF">UCRPA7_110</name>
</gene>
<accession>R8BY65</accession>
<dbReference type="PANTHER" id="PTHR43303:SF4">
    <property type="entry name" value="NADPH DEHYDROGENASE C23G7.10C-RELATED"/>
    <property type="match status" value="1"/>
</dbReference>
<evidence type="ECO:0000313" key="9">
    <source>
        <dbReference type="Proteomes" id="UP000014074"/>
    </source>
</evidence>
<keyword evidence="4" id="KW-0521">NADP</keyword>
<evidence type="ECO:0000256" key="5">
    <source>
        <dbReference type="ARBA" id="ARBA00023002"/>
    </source>
</evidence>
<dbReference type="EMBL" id="KB932780">
    <property type="protein sequence ID" value="EOO04336.1"/>
    <property type="molecule type" value="Genomic_DNA"/>
</dbReference>
<dbReference type="InterPro" id="IPR001155">
    <property type="entry name" value="OxRdtase_FMN_N"/>
</dbReference>
<protein>
    <submittedName>
        <fullName evidence="8">Putative nadh-dependent flavin protein</fullName>
    </submittedName>
</protein>
<sequence>MAVVNLDEVKPQKEKREQNGQKAIPSTGAPGVRLSGHCPPRELTETLQVSYFTPIQNYPSGSAANPQPDGKPLPKLFTPLQIRGLTLHNRIMLSPLCQYSAENGHHTLWHFQHLGGIVSRGPGLAMVESTAVLPEGRVTPQCSGIWLDSQIEPLKRMTDFAHSQGQKMGIQIGHGGRKASTVAPWLSKGAVATEEVGGWPSDVKAPSAIPYDKEYAVPRAMTTQDIEDFKAAYGAAVKRALKAGFDVIEIHSGHGRLLHQFLSPASNVRTDKYGGSFENRTRLTLEVVELTRAIIPDSMPLFIRISATDWLENTPYEGPSWTVEDSVRLAPLLADRGVDLIDVSSGGLHPAQKIDQVPNYQAPFAMRIKKAVGDRALVSTVGRIVKGKQANDLLEGKDGEPLDLTAVGRMFQKEPGLVWTWAEELGVQIHVANQIRWGFSRDKTIAQK</sequence>
<dbReference type="SUPFAM" id="SSF51395">
    <property type="entry name" value="FMN-linked oxidoreductases"/>
    <property type="match status" value="1"/>
</dbReference>